<comment type="caution">
    <text evidence="2">The sequence shown here is derived from an EMBL/GenBank/DDBJ whole genome shotgun (WGS) entry which is preliminary data.</text>
</comment>
<organism evidence="2 3">
    <name type="scientific">Tanacetum coccineum</name>
    <dbReference type="NCBI Taxonomy" id="301880"/>
    <lineage>
        <taxon>Eukaryota</taxon>
        <taxon>Viridiplantae</taxon>
        <taxon>Streptophyta</taxon>
        <taxon>Embryophyta</taxon>
        <taxon>Tracheophyta</taxon>
        <taxon>Spermatophyta</taxon>
        <taxon>Magnoliopsida</taxon>
        <taxon>eudicotyledons</taxon>
        <taxon>Gunneridae</taxon>
        <taxon>Pentapetalae</taxon>
        <taxon>asterids</taxon>
        <taxon>campanulids</taxon>
        <taxon>Asterales</taxon>
        <taxon>Asteraceae</taxon>
        <taxon>Asteroideae</taxon>
        <taxon>Anthemideae</taxon>
        <taxon>Anthemidinae</taxon>
        <taxon>Tanacetum</taxon>
    </lineage>
</organism>
<evidence type="ECO:0000313" key="3">
    <source>
        <dbReference type="Proteomes" id="UP001151760"/>
    </source>
</evidence>
<feature type="region of interest" description="Disordered" evidence="1">
    <location>
        <begin position="157"/>
        <end position="178"/>
    </location>
</feature>
<evidence type="ECO:0000256" key="1">
    <source>
        <dbReference type="SAM" id="MobiDB-lite"/>
    </source>
</evidence>
<dbReference type="Proteomes" id="UP001151760">
    <property type="component" value="Unassembled WGS sequence"/>
</dbReference>
<accession>A0ABQ5IUK3</accession>
<proteinExistence type="predicted"/>
<keyword evidence="3" id="KW-1185">Reference proteome</keyword>
<reference evidence="2" key="1">
    <citation type="journal article" date="2022" name="Int. J. Mol. Sci.">
        <title>Draft Genome of Tanacetum Coccineum: Genomic Comparison of Closely Related Tanacetum-Family Plants.</title>
        <authorList>
            <person name="Yamashiro T."/>
            <person name="Shiraishi A."/>
            <person name="Nakayama K."/>
            <person name="Satake H."/>
        </authorList>
    </citation>
    <scope>NUCLEOTIDE SEQUENCE</scope>
</reference>
<sequence length="304" mass="34589">MTCKTDGPLALMENTQTPFHPDQPSHITYMQHPQPKNYVQQPPFNTNYKQQPMPNPKDISDPTTAIDMELILMAKAFKLNNTTSTNNNQRNNVGKQFRPNAGQIVGNQNGYNAMQNVRNQVGQNAVQNPNVQKIANHSRNGNVIAARAEKMQASTLGTQTDKAPVYDSDGSPELSKEKTTASYLKEERKILKDDFNTPEDEFLDKLIQAEKKIKELNKILVKMGQLIQTMHMLSPKTNSFYHTEHKISLGYQNPFYLKQAYKKKQGLYNGIVLLDKHNPPVVYDLEETLQLAQESRLINNFTKK</sequence>
<reference evidence="2" key="2">
    <citation type="submission" date="2022-01" db="EMBL/GenBank/DDBJ databases">
        <authorList>
            <person name="Yamashiro T."/>
            <person name="Shiraishi A."/>
            <person name="Satake H."/>
            <person name="Nakayama K."/>
        </authorList>
    </citation>
    <scope>NUCLEOTIDE SEQUENCE</scope>
</reference>
<dbReference type="EMBL" id="BQNB010021199">
    <property type="protein sequence ID" value="GJU03926.1"/>
    <property type="molecule type" value="Genomic_DNA"/>
</dbReference>
<evidence type="ECO:0000313" key="2">
    <source>
        <dbReference type="EMBL" id="GJU03926.1"/>
    </source>
</evidence>
<name>A0ABQ5IUK3_9ASTR</name>
<protein>
    <submittedName>
        <fullName evidence="2">Uncharacterized protein</fullName>
    </submittedName>
</protein>
<gene>
    <name evidence="2" type="ORF">Tco_1114264</name>
</gene>